<protein>
    <submittedName>
        <fullName evidence="2">Uncharacterized protein</fullName>
    </submittedName>
</protein>
<name>A0A4Y8DAJ9_9HELO</name>
<dbReference type="Proteomes" id="UP000297299">
    <property type="component" value="Unassembled WGS sequence"/>
</dbReference>
<comment type="caution">
    <text evidence="2">The sequence shown here is derived from an EMBL/GenBank/DDBJ whole genome shotgun (WGS) entry which is preliminary data.</text>
</comment>
<accession>A0A4Y8DAJ9</accession>
<gene>
    <name evidence="2" type="ORF">BOTCAL_0054g00210</name>
</gene>
<evidence type="ECO:0000313" key="2">
    <source>
        <dbReference type="EMBL" id="TEY77492.1"/>
    </source>
</evidence>
<dbReference type="EMBL" id="PHWZ01000054">
    <property type="protein sequence ID" value="TEY77492.1"/>
    <property type="molecule type" value="Genomic_DNA"/>
</dbReference>
<sequence length="73" mass="8423">MNRGKSHTAVTAANGKIPNGPFQAEMREASPQNFDVGNESYRENDLEQDEDTRKRRAFYQHEYDPVQKRAQPV</sequence>
<proteinExistence type="predicted"/>
<feature type="region of interest" description="Disordered" evidence="1">
    <location>
        <begin position="1"/>
        <end position="73"/>
    </location>
</feature>
<keyword evidence="3" id="KW-1185">Reference proteome</keyword>
<evidence type="ECO:0000256" key="1">
    <source>
        <dbReference type="SAM" id="MobiDB-lite"/>
    </source>
</evidence>
<organism evidence="2 3">
    <name type="scientific">Botryotinia calthae</name>
    <dbReference type="NCBI Taxonomy" id="38488"/>
    <lineage>
        <taxon>Eukaryota</taxon>
        <taxon>Fungi</taxon>
        <taxon>Dikarya</taxon>
        <taxon>Ascomycota</taxon>
        <taxon>Pezizomycotina</taxon>
        <taxon>Leotiomycetes</taxon>
        <taxon>Helotiales</taxon>
        <taxon>Sclerotiniaceae</taxon>
        <taxon>Botryotinia</taxon>
    </lineage>
</organism>
<dbReference type="AlphaFoldDB" id="A0A4Y8DAJ9"/>
<reference evidence="2 3" key="1">
    <citation type="submission" date="2017-11" db="EMBL/GenBank/DDBJ databases">
        <title>Comparative genomics of Botrytis spp.</title>
        <authorList>
            <person name="Valero-Jimenez C.A."/>
            <person name="Tapia P."/>
            <person name="Veloso J."/>
            <person name="Silva-Moreno E."/>
            <person name="Staats M."/>
            <person name="Valdes J.H."/>
            <person name="Van Kan J.A.L."/>
        </authorList>
    </citation>
    <scope>NUCLEOTIDE SEQUENCE [LARGE SCALE GENOMIC DNA]</scope>
    <source>
        <strain evidence="2 3">MUCL2830</strain>
    </source>
</reference>
<evidence type="ECO:0000313" key="3">
    <source>
        <dbReference type="Proteomes" id="UP000297299"/>
    </source>
</evidence>